<comment type="caution">
    <text evidence="1">The sequence shown here is derived from an EMBL/GenBank/DDBJ whole genome shotgun (WGS) entry which is preliminary data.</text>
</comment>
<name>A0ABQ5GG01_9ASTR</name>
<evidence type="ECO:0000313" key="1">
    <source>
        <dbReference type="EMBL" id="GJT74657.1"/>
    </source>
</evidence>
<dbReference type="EMBL" id="BQNB010018459">
    <property type="protein sequence ID" value="GJT74657.1"/>
    <property type="molecule type" value="Genomic_DNA"/>
</dbReference>
<proteinExistence type="predicted"/>
<reference evidence="1" key="1">
    <citation type="journal article" date="2022" name="Int. J. Mol. Sci.">
        <title>Draft Genome of Tanacetum Coccineum: Genomic Comparison of Closely Related Tanacetum-Family Plants.</title>
        <authorList>
            <person name="Yamashiro T."/>
            <person name="Shiraishi A."/>
            <person name="Nakayama K."/>
            <person name="Satake H."/>
        </authorList>
    </citation>
    <scope>NUCLEOTIDE SEQUENCE</scope>
</reference>
<keyword evidence="2" id="KW-1185">Reference proteome</keyword>
<organism evidence="1 2">
    <name type="scientific">Tanacetum coccineum</name>
    <dbReference type="NCBI Taxonomy" id="301880"/>
    <lineage>
        <taxon>Eukaryota</taxon>
        <taxon>Viridiplantae</taxon>
        <taxon>Streptophyta</taxon>
        <taxon>Embryophyta</taxon>
        <taxon>Tracheophyta</taxon>
        <taxon>Spermatophyta</taxon>
        <taxon>Magnoliopsida</taxon>
        <taxon>eudicotyledons</taxon>
        <taxon>Gunneridae</taxon>
        <taxon>Pentapetalae</taxon>
        <taxon>asterids</taxon>
        <taxon>campanulids</taxon>
        <taxon>Asterales</taxon>
        <taxon>Asteraceae</taxon>
        <taxon>Asteroideae</taxon>
        <taxon>Anthemideae</taxon>
        <taxon>Anthemidinae</taxon>
        <taxon>Tanacetum</taxon>
    </lineage>
</organism>
<reference evidence="1" key="2">
    <citation type="submission" date="2022-01" db="EMBL/GenBank/DDBJ databases">
        <authorList>
            <person name="Yamashiro T."/>
            <person name="Shiraishi A."/>
            <person name="Satake H."/>
            <person name="Nakayama K."/>
        </authorList>
    </citation>
    <scope>NUCLEOTIDE SEQUENCE</scope>
</reference>
<accession>A0ABQ5GG01</accession>
<gene>
    <name evidence="1" type="ORF">Tco_1041382</name>
</gene>
<evidence type="ECO:0000313" key="2">
    <source>
        <dbReference type="Proteomes" id="UP001151760"/>
    </source>
</evidence>
<protein>
    <submittedName>
        <fullName evidence="1">Uncharacterized protein</fullName>
    </submittedName>
</protein>
<sequence length="144" mass="16100">MVTLFYAPGNCHLYPSLRKSTLAYTVVWVLDYVDHCPEQQQSSYHSESPFPYCHPIPPSIMESLISAPRLEIGSISLMLALVLGFHGKLLEVFYLNSFQFEGSKHYGCEVEVMGWGLGGVTELLPSGARFCTNMDSKSEVTFPE</sequence>
<dbReference type="Proteomes" id="UP001151760">
    <property type="component" value="Unassembled WGS sequence"/>
</dbReference>